<dbReference type="AlphaFoldDB" id="A0A2G1QMG8"/>
<gene>
    <name evidence="5" type="ORF">CSC94_13395</name>
</gene>
<feature type="active site" description="Proton donor/acceptor" evidence="2">
    <location>
        <position position="203"/>
    </location>
</feature>
<keyword evidence="3" id="KW-0479">Metal-binding</keyword>
<feature type="domain" description="SMP-30/Gluconolactonase/LRE-like region" evidence="4">
    <location>
        <begin position="18"/>
        <end position="261"/>
    </location>
</feature>
<dbReference type="OrthoDB" id="2633250at2"/>
<feature type="binding site" evidence="3">
    <location>
        <position position="20"/>
    </location>
    <ligand>
        <name>a divalent metal cation</name>
        <dbReference type="ChEBI" id="CHEBI:60240"/>
    </ligand>
</feature>
<dbReference type="InterPro" id="IPR005511">
    <property type="entry name" value="SMP-30"/>
</dbReference>
<name>A0A2G1QMG8_9HYPH</name>
<feature type="binding site" evidence="3">
    <location>
        <position position="203"/>
    </location>
    <ligand>
        <name>a divalent metal cation</name>
        <dbReference type="ChEBI" id="CHEBI:60240"/>
    </ligand>
</feature>
<comment type="caution">
    <text evidence="5">The sequence shown here is derived from an EMBL/GenBank/DDBJ whole genome shotgun (WGS) entry which is preliminary data.</text>
</comment>
<dbReference type="SUPFAM" id="SSF63829">
    <property type="entry name" value="Calcium-dependent phosphotriesterase"/>
    <property type="match status" value="1"/>
</dbReference>
<dbReference type="Gene3D" id="2.120.10.30">
    <property type="entry name" value="TolB, C-terminal domain"/>
    <property type="match status" value="1"/>
</dbReference>
<feature type="binding site" evidence="3">
    <location>
        <position position="150"/>
    </location>
    <ligand>
        <name>a divalent metal cation</name>
        <dbReference type="ChEBI" id="CHEBI:60240"/>
    </ligand>
</feature>
<dbReference type="Pfam" id="PF08450">
    <property type="entry name" value="SGL"/>
    <property type="match status" value="1"/>
</dbReference>
<dbReference type="Proteomes" id="UP000221168">
    <property type="component" value="Unassembled WGS sequence"/>
</dbReference>
<feature type="binding site" evidence="3">
    <location>
        <position position="105"/>
    </location>
    <ligand>
        <name>substrate</name>
    </ligand>
</feature>
<sequence length="298" mass="31914">MTIAKANIVRLASDCSELGEGPHYDRARDTAYWFDITGCRLHEHRFACGETVSHVLPRMASVIARIDDDRQMLAMEDGIYVRDRLGGGLDLLVGLEADKPANRSNDGRVHPSGRLWIGTMSKTSERAAGAIYWSDGKTVRTLWDGISIPNSICFSPDGTVGHFADTGANKIWRVAVDPATGLPRGEPDLFLSGGDLPLGGWFDGSVTDADGVLWNAAWGGGSVSGFAPDGTLVNTFEVPAGQTSCPCFVGGNLDRMLVTTAWQGYSEAKRAADPGAGYSYLVDGHFHGMADADFRLDA</sequence>
<accession>A0A2G1QMG8</accession>
<dbReference type="RefSeq" id="WP_099306855.1">
    <property type="nucleotide sequence ID" value="NZ_PDVP01000007.1"/>
</dbReference>
<feature type="binding site" evidence="3">
    <location>
        <position position="103"/>
    </location>
    <ligand>
        <name>substrate</name>
    </ligand>
</feature>
<protein>
    <submittedName>
        <fullName evidence="5">Gluconolaconase</fullName>
    </submittedName>
</protein>
<keyword evidence="3" id="KW-0862">Zinc</keyword>
<dbReference type="GO" id="GO:0004341">
    <property type="term" value="F:gluconolactonase activity"/>
    <property type="evidence" value="ECO:0007669"/>
    <property type="project" value="TreeGrafter"/>
</dbReference>
<dbReference type="PANTHER" id="PTHR10907:SF47">
    <property type="entry name" value="REGUCALCIN"/>
    <property type="match status" value="1"/>
</dbReference>
<comment type="similarity">
    <text evidence="1">Belongs to the SMP-30/CGR1 family.</text>
</comment>
<organism evidence="5 6">
    <name type="scientific">Zhengella mangrovi</name>
    <dbReference type="NCBI Taxonomy" id="1982044"/>
    <lineage>
        <taxon>Bacteria</taxon>
        <taxon>Pseudomonadati</taxon>
        <taxon>Pseudomonadota</taxon>
        <taxon>Alphaproteobacteria</taxon>
        <taxon>Hyphomicrobiales</taxon>
        <taxon>Notoacmeibacteraceae</taxon>
        <taxon>Zhengella</taxon>
    </lineage>
</organism>
<evidence type="ECO:0000313" key="6">
    <source>
        <dbReference type="Proteomes" id="UP000221168"/>
    </source>
</evidence>
<dbReference type="PANTHER" id="PTHR10907">
    <property type="entry name" value="REGUCALCIN"/>
    <property type="match status" value="1"/>
</dbReference>
<dbReference type="EMBL" id="PDVP01000007">
    <property type="protein sequence ID" value="PHP66669.1"/>
    <property type="molecule type" value="Genomic_DNA"/>
</dbReference>
<evidence type="ECO:0000313" key="5">
    <source>
        <dbReference type="EMBL" id="PHP66669.1"/>
    </source>
</evidence>
<evidence type="ECO:0000256" key="1">
    <source>
        <dbReference type="ARBA" id="ARBA00008853"/>
    </source>
</evidence>
<evidence type="ECO:0000256" key="3">
    <source>
        <dbReference type="PIRSR" id="PIRSR605511-2"/>
    </source>
</evidence>
<evidence type="ECO:0000256" key="2">
    <source>
        <dbReference type="PIRSR" id="PIRSR605511-1"/>
    </source>
</evidence>
<evidence type="ECO:0000259" key="4">
    <source>
        <dbReference type="Pfam" id="PF08450"/>
    </source>
</evidence>
<dbReference type="GO" id="GO:0019853">
    <property type="term" value="P:L-ascorbic acid biosynthetic process"/>
    <property type="evidence" value="ECO:0007669"/>
    <property type="project" value="TreeGrafter"/>
</dbReference>
<dbReference type="InterPro" id="IPR011042">
    <property type="entry name" value="6-blade_b-propeller_TolB-like"/>
</dbReference>
<proteinExistence type="inferred from homology"/>
<keyword evidence="6" id="KW-1185">Reference proteome</keyword>
<dbReference type="PRINTS" id="PR01790">
    <property type="entry name" value="SMP30FAMILY"/>
</dbReference>
<reference evidence="5 6" key="1">
    <citation type="submission" date="2017-10" db="EMBL/GenBank/DDBJ databases">
        <title>Sedimentibacterium mangrovi gen. nov., sp. nov., a novel member of family Phyllobacteriacea isolated from mangrove sediment.</title>
        <authorList>
            <person name="Liao H."/>
            <person name="Tian Y."/>
        </authorList>
    </citation>
    <scope>NUCLEOTIDE SEQUENCE [LARGE SCALE GENOMIC DNA]</scope>
    <source>
        <strain evidence="5 6">X9-2-2</strain>
    </source>
</reference>
<comment type="cofactor">
    <cofactor evidence="3">
        <name>Zn(2+)</name>
        <dbReference type="ChEBI" id="CHEBI:29105"/>
    </cofactor>
    <text evidence="3">Binds 1 divalent metal cation per subunit.</text>
</comment>
<dbReference type="InterPro" id="IPR013658">
    <property type="entry name" value="SGL"/>
</dbReference>
<dbReference type="GO" id="GO:0005509">
    <property type="term" value="F:calcium ion binding"/>
    <property type="evidence" value="ECO:0007669"/>
    <property type="project" value="TreeGrafter"/>
</dbReference>